<reference evidence="7 8" key="1">
    <citation type="submission" date="2020-02" db="EMBL/GenBank/DDBJ databases">
        <title>Genome sequence of the type strain CGMCC 1.15528 of Mesorhizobium zhangyense.</title>
        <authorList>
            <person name="Gao J."/>
            <person name="Sun J."/>
        </authorList>
    </citation>
    <scope>NUCLEOTIDE SEQUENCE [LARGE SCALE GENOMIC DNA]</scope>
    <source>
        <strain evidence="7 8">CGMCC 1.15528</strain>
    </source>
</reference>
<keyword evidence="8" id="KW-1185">Reference proteome</keyword>
<dbReference type="PIRSF" id="PIRSF000538">
    <property type="entry name" value="GlpK"/>
    <property type="match status" value="1"/>
</dbReference>
<feature type="domain" description="Carbohydrate kinase FGGY N-terminal" evidence="5">
    <location>
        <begin position="4"/>
        <end position="251"/>
    </location>
</feature>
<evidence type="ECO:0000313" key="8">
    <source>
        <dbReference type="Proteomes" id="UP000481252"/>
    </source>
</evidence>
<dbReference type="PANTHER" id="PTHR43095">
    <property type="entry name" value="SUGAR KINASE"/>
    <property type="match status" value="1"/>
</dbReference>
<dbReference type="InterPro" id="IPR018483">
    <property type="entry name" value="Carb_kinase_FGGY_CS"/>
</dbReference>
<name>A0A7C9R9Y1_9HYPH</name>
<dbReference type="GO" id="GO:0016301">
    <property type="term" value="F:kinase activity"/>
    <property type="evidence" value="ECO:0007669"/>
    <property type="project" value="UniProtKB-KW"/>
</dbReference>
<dbReference type="PROSITE" id="PS00445">
    <property type="entry name" value="FGGY_KINASES_2"/>
    <property type="match status" value="1"/>
</dbReference>
<dbReference type="InterPro" id="IPR043129">
    <property type="entry name" value="ATPase_NBD"/>
</dbReference>
<dbReference type="Gene3D" id="3.30.420.40">
    <property type="match status" value="2"/>
</dbReference>
<dbReference type="InterPro" id="IPR018485">
    <property type="entry name" value="FGGY_C"/>
</dbReference>
<dbReference type="Proteomes" id="UP000481252">
    <property type="component" value="Unassembled WGS sequence"/>
</dbReference>
<dbReference type="EMBL" id="JAAKZG010000008">
    <property type="protein sequence ID" value="NGN43218.1"/>
    <property type="molecule type" value="Genomic_DNA"/>
</dbReference>
<dbReference type="Pfam" id="PF02782">
    <property type="entry name" value="FGGY_C"/>
    <property type="match status" value="1"/>
</dbReference>
<dbReference type="GO" id="GO:0016773">
    <property type="term" value="F:phosphotransferase activity, alcohol group as acceptor"/>
    <property type="evidence" value="ECO:0007669"/>
    <property type="project" value="InterPro"/>
</dbReference>
<comment type="similarity">
    <text evidence="1 4">Belongs to the FGGY kinase family.</text>
</comment>
<evidence type="ECO:0000259" key="6">
    <source>
        <dbReference type="Pfam" id="PF02782"/>
    </source>
</evidence>
<gene>
    <name evidence="7" type="ORF">G6N74_19285</name>
</gene>
<dbReference type="PANTHER" id="PTHR43095:SF5">
    <property type="entry name" value="XYLULOSE KINASE"/>
    <property type="match status" value="1"/>
</dbReference>
<sequence length="497" mass="52778">MSRYFLGIDAGSSVTKAAVFDEAGRQLGAGAHRIRLQRPHPGWSEIDPASAWEAATVAVKAALKDAGVTGADIAAVGLSAAMVGAWLVDEAGNALRPGIIWEDSRAQDWMERRAAEVPDFYQRIFQSDGCVVQQGCTLPLMAWLKENEPEVLDRAAHVFSYKDFLRLKLTGKVAADRTEAAVAPGSARDRDRSAEMLELFQVSDLAHKLPPVADSETVGGFVTAEAAAATGLAERTPVAIGAGDVPATVTGASALEAGMAMAVLGTTCMVGVVSDRPVFTPPDLGLLFTLPGETWYRAMVNVAGTLNLDWAVETLLPDLAKEPDLYARMEAMIAPIPIGSEGVVYLPYLSESGIIAPVVNREARAGFHGLSPRHGRPHMIRAVYEGVALALRDLFQDLEGAGHEILLTGGGARSPMWTQMIADCLGTAVLVPAGTEFGARGAALLAATAIGRFSSIREASVSTREIQRRHEPDTAVKPAWDSAFVTYRARRDAALGK</sequence>
<evidence type="ECO:0000256" key="3">
    <source>
        <dbReference type="ARBA" id="ARBA00022777"/>
    </source>
</evidence>
<evidence type="ECO:0000256" key="2">
    <source>
        <dbReference type="ARBA" id="ARBA00022679"/>
    </source>
</evidence>
<organism evidence="7 8">
    <name type="scientific">Mesorhizobium zhangyense</name>
    <dbReference type="NCBI Taxonomy" id="1776730"/>
    <lineage>
        <taxon>Bacteria</taxon>
        <taxon>Pseudomonadati</taxon>
        <taxon>Pseudomonadota</taxon>
        <taxon>Alphaproteobacteria</taxon>
        <taxon>Hyphomicrobiales</taxon>
        <taxon>Phyllobacteriaceae</taxon>
        <taxon>Mesorhizobium</taxon>
    </lineage>
</organism>
<dbReference type="Pfam" id="PF00370">
    <property type="entry name" value="FGGY_N"/>
    <property type="match status" value="1"/>
</dbReference>
<comment type="caution">
    <text evidence="7">The sequence shown here is derived from an EMBL/GenBank/DDBJ whole genome shotgun (WGS) entry which is preliminary data.</text>
</comment>
<proteinExistence type="inferred from homology"/>
<dbReference type="CDD" id="cd07802">
    <property type="entry name" value="ASKHA_NBD_FGGY_EcLyxK-like"/>
    <property type="match status" value="1"/>
</dbReference>
<accession>A0A7C9R9Y1</accession>
<keyword evidence="2 4" id="KW-0808">Transferase</keyword>
<feature type="domain" description="Carbohydrate kinase FGGY C-terminal" evidence="6">
    <location>
        <begin position="260"/>
        <end position="449"/>
    </location>
</feature>
<dbReference type="AlphaFoldDB" id="A0A7C9R9Y1"/>
<keyword evidence="3 4" id="KW-0418">Kinase</keyword>
<evidence type="ECO:0000256" key="1">
    <source>
        <dbReference type="ARBA" id="ARBA00009156"/>
    </source>
</evidence>
<dbReference type="InterPro" id="IPR018484">
    <property type="entry name" value="FGGY_N"/>
</dbReference>
<dbReference type="InterPro" id="IPR050406">
    <property type="entry name" value="FGGY_Carb_Kinase"/>
</dbReference>
<evidence type="ECO:0000313" key="7">
    <source>
        <dbReference type="EMBL" id="NGN43218.1"/>
    </source>
</evidence>
<evidence type="ECO:0000259" key="5">
    <source>
        <dbReference type="Pfam" id="PF00370"/>
    </source>
</evidence>
<dbReference type="RefSeq" id="WP_165119574.1">
    <property type="nucleotide sequence ID" value="NZ_JAAKZG010000008.1"/>
</dbReference>
<dbReference type="InterPro" id="IPR000577">
    <property type="entry name" value="Carb_kinase_FGGY"/>
</dbReference>
<evidence type="ECO:0000256" key="4">
    <source>
        <dbReference type="RuleBase" id="RU003733"/>
    </source>
</evidence>
<dbReference type="SUPFAM" id="SSF53067">
    <property type="entry name" value="Actin-like ATPase domain"/>
    <property type="match status" value="2"/>
</dbReference>
<protein>
    <submittedName>
        <fullName evidence="7">Carbohydrate kinase</fullName>
    </submittedName>
</protein>
<dbReference type="GO" id="GO:0005975">
    <property type="term" value="P:carbohydrate metabolic process"/>
    <property type="evidence" value="ECO:0007669"/>
    <property type="project" value="InterPro"/>
</dbReference>